<dbReference type="AlphaFoldDB" id="A0AAV3RB76"/>
<keyword evidence="1" id="KW-0175">Coiled coil</keyword>
<evidence type="ECO:0000313" key="2">
    <source>
        <dbReference type="EMBL" id="GAA0172528.1"/>
    </source>
</evidence>
<evidence type="ECO:0000313" key="3">
    <source>
        <dbReference type="Proteomes" id="UP001454036"/>
    </source>
</evidence>
<accession>A0AAV3RB76</accession>
<evidence type="ECO:0000256" key="1">
    <source>
        <dbReference type="SAM" id="Coils"/>
    </source>
</evidence>
<protein>
    <submittedName>
        <fullName evidence="2">Uncharacterized protein</fullName>
    </submittedName>
</protein>
<comment type="caution">
    <text evidence="2">The sequence shown here is derived from an EMBL/GenBank/DDBJ whole genome shotgun (WGS) entry which is preliminary data.</text>
</comment>
<dbReference type="EMBL" id="BAABME010008170">
    <property type="protein sequence ID" value="GAA0172528.1"/>
    <property type="molecule type" value="Genomic_DNA"/>
</dbReference>
<sequence length="255" mass="28383">MLTSPLYIRESHENGLLHPYSSPMLSHLLVKESLFLYGSYLEHYCDEAFTPPKRSKSASRVKFASLSSSPPSFPLSFERLVMALMSHMPSSDKAAHDALLPLLNQGVVQRVTRLASGPQASYEASRLWLQAASASRALVDGNSTLYQQTLELGEELSQEHLKVEALEQKPQGLRLQAAEASHHPSELAWLARDLKRAEEERDAAYQAARTARLEREGLRHAYCQNSLPYRCSFSIAHCPELSEPGSNTSYPSCVV</sequence>
<keyword evidence="3" id="KW-1185">Reference proteome</keyword>
<dbReference type="Proteomes" id="UP001454036">
    <property type="component" value="Unassembled WGS sequence"/>
</dbReference>
<gene>
    <name evidence="2" type="ORF">LIER_26336</name>
</gene>
<reference evidence="2 3" key="1">
    <citation type="submission" date="2024-01" db="EMBL/GenBank/DDBJ databases">
        <title>The complete chloroplast genome sequence of Lithospermum erythrorhizon: insights into the phylogenetic relationship among Boraginaceae species and the maternal lineages of purple gromwells.</title>
        <authorList>
            <person name="Okada T."/>
            <person name="Watanabe K."/>
        </authorList>
    </citation>
    <scope>NUCLEOTIDE SEQUENCE [LARGE SCALE GENOMIC DNA]</scope>
</reference>
<organism evidence="2 3">
    <name type="scientific">Lithospermum erythrorhizon</name>
    <name type="common">Purple gromwell</name>
    <name type="synonym">Lithospermum officinale var. erythrorhizon</name>
    <dbReference type="NCBI Taxonomy" id="34254"/>
    <lineage>
        <taxon>Eukaryota</taxon>
        <taxon>Viridiplantae</taxon>
        <taxon>Streptophyta</taxon>
        <taxon>Embryophyta</taxon>
        <taxon>Tracheophyta</taxon>
        <taxon>Spermatophyta</taxon>
        <taxon>Magnoliopsida</taxon>
        <taxon>eudicotyledons</taxon>
        <taxon>Gunneridae</taxon>
        <taxon>Pentapetalae</taxon>
        <taxon>asterids</taxon>
        <taxon>lamiids</taxon>
        <taxon>Boraginales</taxon>
        <taxon>Boraginaceae</taxon>
        <taxon>Boraginoideae</taxon>
        <taxon>Lithospermeae</taxon>
        <taxon>Lithospermum</taxon>
    </lineage>
</organism>
<proteinExistence type="predicted"/>
<name>A0AAV3RB76_LITER</name>
<feature type="coiled-coil region" evidence="1">
    <location>
        <begin position="187"/>
        <end position="214"/>
    </location>
</feature>